<evidence type="ECO:0000256" key="10">
    <source>
        <dbReference type="ARBA" id="ARBA00022833"/>
    </source>
</evidence>
<comment type="subcellular location">
    <subcellularLocation>
        <location evidence="2 11">Cytoplasm</location>
    </subcellularLocation>
</comment>
<keyword evidence="7 11" id="KW-0833">Ubl conjugation pathway</keyword>
<feature type="region of interest" description="Disordered" evidence="12">
    <location>
        <begin position="80"/>
        <end position="109"/>
    </location>
</feature>
<evidence type="ECO:0000313" key="14">
    <source>
        <dbReference type="EMBL" id="KAK1766558.1"/>
    </source>
</evidence>
<dbReference type="GO" id="GO:0016579">
    <property type="term" value="P:protein deubiquitination"/>
    <property type="evidence" value="ECO:0007669"/>
    <property type="project" value="TreeGrafter"/>
</dbReference>
<dbReference type="SUPFAM" id="SSF54001">
    <property type="entry name" value="Cysteine proteinases"/>
    <property type="match status" value="1"/>
</dbReference>
<evidence type="ECO:0000256" key="2">
    <source>
        <dbReference type="ARBA" id="ARBA00004496"/>
    </source>
</evidence>
<comment type="catalytic activity">
    <reaction evidence="1 11">
        <text>Thiol-dependent hydrolysis of ester, thioester, amide, peptide and isopeptide bonds formed by the C-terminal Gly of ubiquitin (a 76-residue protein attached to proteins as an intracellular targeting signal).</text>
        <dbReference type="EC" id="3.4.19.12"/>
    </reaction>
</comment>
<feature type="compositionally biased region" description="Polar residues" evidence="12">
    <location>
        <begin position="80"/>
        <end position="94"/>
    </location>
</feature>
<keyword evidence="9 11" id="KW-0788">Thiol protease</keyword>
<dbReference type="PANTHER" id="PTHR13312">
    <property type="entry name" value="HIV-INDUCED PROTEIN-7-LIKE PROTEASE"/>
    <property type="match status" value="1"/>
</dbReference>
<keyword evidence="3 11" id="KW-0963">Cytoplasm</keyword>
<evidence type="ECO:0000259" key="13">
    <source>
        <dbReference type="PROSITE" id="PS50802"/>
    </source>
</evidence>
<dbReference type="Pfam" id="PF24560">
    <property type="entry name" value="zf-C2H2_OTU1_C"/>
    <property type="match status" value="1"/>
</dbReference>
<dbReference type="Gene3D" id="3.10.20.90">
    <property type="entry name" value="Phosphatidylinositol 3-kinase Catalytic Subunit, Chain A, domain 1"/>
    <property type="match status" value="1"/>
</dbReference>
<reference evidence="14" key="1">
    <citation type="submission" date="2023-06" db="EMBL/GenBank/DDBJ databases">
        <title>Genome-scale phylogeny and comparative genomics of the fungal order Sordariales.</title>
        <authorList>
            <consortium name="Lawrence Berkeley National Laboratory"/>
            <person name="Hensen N."/>
            <person name="Bonometti L."/>
            <person name="Westerberg I."/>
            <person name="Brannstrom I.O."/>
            <person name="Guillou S."/>
            <person name="Cros-Aarteil S."/>
            <person name="Calhoun S."/>
            <person name="Haridas S."/>
            <person name="Kuo A."/>
            <person name="Mondo S."/>
            <person name="Pangilinan J."/>
            <person name="Riley R."/>
            <person name="Labutti K."/>
            <person name="Andreopoulos B."/>
            <person name="Lipzen A."/>
            <person name="Chen C."/>
            <person name="Yanf M."/>
            <person name="Daum C."/>
            <person name="Ng V."/>
            <person name="Clum A."/>
            <person name="Steindorff A."/>
            <person name="Ohm R."/>
            <person name="Martin F."/>
            <person name="Silar P."/>
            <person name="Natvig D."/>
            <person name="Lalanne C."/>
            <person name="Gautier V."/>
            <person name="Ament-Velasquez S.L."/>
            <person name="Kruys A."/>
            <person name="Hutchinson M.I."/>
            <person name="Powell A.J."/>
            <person name="Barry K."/>
            <person name="Miller A.N."/>
            <person name="Grigoriev I.V."/>
            <person name="Debuchy R."/>
            <person name="Gladieux P."/>
            <person name="Thoren M.H."/>
            <person name="Johannesson H."/>
        </authorList>
    </citation>
    <scope>NUCLEOTIDE SEQUENCE</scope>
    <source>
        <strain evidence="14">8032-3</strain>
    </source>
</reference>
<evidence type="ECO:0000256" key="11">
    <source>
        <dbReference type="RuleBase" id="RU367104"/>
    </source>
</evidence>
<dbReference type="Pfam" id="PF21403">
    <property type="entry name" value="OTU1_UBXL"/>
    <property type="match status" value="1"/>
</dbReference>
<dbReference type="PROSITE" id="PS50802">
    <property type="entry name" value="OTU"/>
    <property type="match status" value="1"/>
</dbReference>
<dbReference type="RefSeq" id="XP_060282771.1">
    <property type="nucleotide sequence ID" value="XM_060426110.1"/>
</dbReference>
<dbReference type="CDD" id="cd22745">
    <property type="entry name" value="OTU_OTU1"/>
    <property type="match status" value="1"/>
</dbReference>
<dbReference type="GO" id="GO:0005634">
    <property type="term" value="C:nucleus"/>
    <property type="evidence" value="ECO:0007669"/>
    <property type="project" value="TreeGrafter"/>
</dbReference>
<dbReference type="GO" id="GO:0036503">
    <property type="term" value="P:ERAD pathway"/>
    <property type="evidence" value="ECO:0007669"/>
    <property type="project" value="TreeGrafter"/>
</dbReference>
<comment type="function">
    <text evidence="11">Hydrolase that can remove conjugated ubiquitin from proteins and may therefore play an important regulatory role at the level of protein turnover by preventing degradation.</text>
</comment>
<sequence length="323" mass="36462">MKVQIRLRAPNGMVRLEVDQESSLADLVELIKEKTEVKSFSLKYGWPLRALELSSSSLQTAVRDLNLRGETIVVVPLETSSPQVATAPSPQPSSAVAEPKEKPFQARPMEPDETVVEWQARGGFVVLRVMPDDNSCMFTAFGGAIALDDPARHLRQKVAEYIMAHPEKYSKVILGDDPARYTHRMKQSDTWGGAIELSILSDIYDIEICSIDVKSLRVDKFGENKSTRCIILYSGIHYDRIAFSMDLSYPAEVDVTKWATDDDEMLDKARELAQKLNRLHYYTDTSDFVIKCEDCDWIGQGTRDAAEHERKTGHVRFGEMTIK</sequence>
<comment type="caution">
    <text evidence="14">The sequence shown here is derived from an EMBL/GenBank/DDBJ whole genome shotgun (WGS) entry which is preliminary data.</text>
</comment>
<accession>A0AAJ0FKN7</accession>
<evidence type="ECO:0000313" key="15">
    <source>
        <dbReference type="Proteomes" id="UP001244011"/>
    </source>
</evidence>
<dbReference type="PANTHER" id="PTHR13312:SF0">
    <property type="entry name" value="UBIQUITIN THIOESTERASE OTU1"/>
    <property type="match status" value="1"/>
</dbReference>
<evidence type="ECO:0000256" key="1">
    <source>
        <dbReference type="ARBA" id="ARBA00000707"/>
    </source>
</evidence>
<keyword evidence="8 11" id="KW-0378">Hydrolase</keyword>
<gene>
    <name evidence="14" type="ORF">QBC33DRAFT_515884</name>
</gene>
<keyword evidence="5" id="KW-0479">Metal-binding</keyword>
<dbReference type="Pfam" id="PF02338">
    <property type="entry name" value="OTU"/>
    <property type="match status" value="1"/>
</dbReference>
<organism evidence="14 15">
    <name type="scientific">Phialemonium atrogriseum</name>
    <dbReference type="NCBI Taxonomy" id="1093897"/>
    <lineage>
        <taxon>Eukaryota</taxon>
        <taxon>Fungi</taxon>
        <taxon>Dikarya</taxon>
        <taxon>Ascomycota</taxon>
        <taxon>Pezizomycotina</taxon>
        <taxon>Sordariomycetes</taxon>
        <taxon>Sordariomycetidae</taxon>
        <taxon>Cephalothecales</taxon>
        <taxon>Cephalothecaceae</taxon>
        <taxon>Phialemonium</taxon>
    </lineage>
</organism>
<evidence type="ECO:0000256" key="7">
    <source>
        <dbReference type="ARBA" id="ARBA00022786"/>
    </source>
</evidence>
<dbReference type="EMBL" id="MU839011">
    <property type="protein sequence ID" value="KAK1766558.1"/>
    <property type="molecule type" value="Genomic_DNA"/>
</dbReference>
<feature type="domain" description="OTU" evidence="13">
    <location>
        <begin position="125"/>
        <end position="244"/>
    </location>
</feature>
<dbReference type="InterPro" id="IPR048857">
    <property type="entry name" value="OTU1_Ubl"/>
</dbReference>
<proteinExistence type="predicted"/>
<dbReference type="InterPro" id="IPR038765">
    <property type="entry name" value="Papain-like_cys_pep_sf"/>
</dbReference>
<keyword evidence="15" id="KW-1185">Reference proteome</keyword>
<dbReference type="GO" id="GO:0030968">
    <property type="term" value="P:endoplasmic reticulum unfolded protein response"/>
    <property type="evidence" value="ECO:0007669"/>
    <property type="project" value="TreeGrafter"/>
</dbReference>
<evidence type="ECO:0000256" key="9">
    <source>
        <dbReference type="ARBA" id="ARBA00022807"/>
    </source>
</evidence>
<dbReference type="InterPro" id="IPR057766">
    <property type="entry name" value="Znf-C2H2_OTU1-like_C"/>
</dbReference>
<keyword evidence="6" id="KW-0863">Zinc-finger</keyword>
<dbReference type="Gene3D" id="3.90.70.80">
    <property type="match status" value="1"/>
</dbReference>
<protein>
    <recommendedName>
        <fullName evidence="11">Ubiquitin thioesterase OTU</fullName>
        <ecNumber evidence="11">3.4.19.12</ecNumber>
    </recommendedName>
</protein>
<dbReference type="GO" id="GO:0008270">
    <property type="term" value="F:zinc ion binding"/>
    <property type="evidence" value="ECO:0007669"/>
    <property type="project" value="UniProtKB-KW"/>
</dbReference>
<evidence type="ECO:0000256" key="8">
    <source>
        <dbReference type="ARBA" id="ARBA00022801"/>
    </source>
</evidence>
<dbReference type="FunFam" id="3.90.70.80:FF:000016">
    <property type="entry name" value="Putative ubiquitin thioesterase otu1"/>
    <property type="match status" value="1"/>
</dbReference>
<keyword evidence="10" id="KW-0862">Zinc</keyword>
<dbReference type="Proteomes" id="UP001244011">
    <property type="component" value="Unassembled WGS sequence"/>
</dbReference>
<evidence type="ECO:0000256" key="3">
    <source>
        <dbReference type="ARBA" id="ARBA00022490"/>
    </source>
</evidence>
<dbReference type="AlphaFoldDB" id="A0AAJ0FKN7"/>
<dbReference type="GO" id="GO:0005829">
    <property type="term" value="C:cytosol"/>
    <property type="evidence" value="ECO:0007669"/>
    <property type="project" value="TreeGrafter"/>
</dbReference>
<keyword evidence="4" id="KW-0645">Protease</keyword>
<name>A0AAJ0FKN7_9PEZI</name>
<dbReference type="EC" id="3.4.19.12" evidence="11"/>
<evidence type="ECO:0000256" key="5">
    <source>
        <dbReference type="ARBA" id="ARBA00022723"/>
    </source>
</evidence>
<dbReference type="InterPro" id="IPR003323">
    <property type="entry name" value="OTU_dom"/>
</dbReference>
<dbReference type="GO" id="GO:0004843">
    <property type="term" value="F:cysteine-type deubiquitinase activity"/>
    <property type="evidence" value="ECO:0007669"/>
    <property type="project" value="UniProtKB-UniRule"/>
</dbReference>
<evidence type="ECO:0000256" key="12">
    <source>
        <dbReference type="SAM" id="MobiDB-lite"/>
    </source>
</evidence>
<evidence type="ECO:0000256" key="6">
    <source>
        <dbReference type="ARBA" id="ARBA00022771"/>
    </source>
</evidence>
<dbReference type="GeneID" id="85309297"/>
<evidence type="ECO:0000256" key="4">
    <source>
        <dbReference type="ARBA" id="ARBA00022670"/>
    </source>
</evidence>